<feature type="domain" description="Phospholipid/glycerol acyltransferase" evidence="1">
    <location>
        <begin position="1"/>
        <end position="97"/>
    </location>
</feature>
<organism evidence="2 3">
    <name type="scientific">Candidatus Nitrospira allomarina</name>
    <dbReference type="NCBI Taxonomy" id="3020900"/>
    <lineage>
        <taxon>Bacteria</taxon>
        <taxon>Pseudomonadati</taxon>
        <taxon>Nitrospirota</taxon>
        <taxon>Nitrospiria</taxon>
        <taxon>Nitrospirales</taxon>
        <taxon>Nitrospiraceae</taxon>
        <taxon>Nitrospira</taxon>
    </lineage>
</organism>
<dbReference type="CDD" id="cd07989">
    <property type="entry name" value="LPLAT_AGPAT-like"/>
    <property type="match status" value="1"/>
</dbReference>
<sequence>MGHRSSSIRFLMAKEIYAQLHIRWVFHAFGCIPVKRGKRDIRAIRTMLDGLAAQEVIGLFPEGGLDWRHRLDAGHLGVGYLAIKSGAPVIPASIVWDGPPFRRDDA</sequence>
<evidence type="ECO:0000313" key="3">
    <source>
        <dbReference type="Proteomes" id="UP001302719"/>
    </source>
</evidence>
<dbReference type="InterPro" id="IPR002123">
    <property type="entry name" value="Plipid/glycerol_acylTrfase"/>
</dbReference>
<keyword evidence="2" id="KW-0808">Transferase</keyword>
<dbReference type="SUPFAM" id="SSF69593">
    <property type="entry name" value="Glycerol-3-phosphate (1)-acyltransferase"/>
    <property type="match status" value="1"/>
</dbReference>
<name>A0AA96G9Z1_9BACT</name>
<keyword evidence="2" id="KW-0012">Acyltransferase</keyword>
<dbReference type="RefSeq" id="WP_312642942.1">
    <property type="nucleotide sequence ID" value="NZ_CP116967.1"/>
</dbReference>
<dbReference type="GO" id="GO:0016746">
    <property type="term" value="F:acyltransferase activity"/>
    <property type="evidence" value="ECO:0007669"/>
    <property type="project" value="UniProtKB-KW"/>
</dbReference>
<evidence type="ECO:0000259" key="1">
    <source>
        <dbReference type="SMART" id="SM00563"/>
    </source>
</evidence>
<keyword evidence="3" id="KW-1185">Reference proteome</keyword>
<accession>A0AA96G9Z1</accession>
<dbReference type="Proteomes" id="UP001302719">
    <property type="component" value="Chromosome"/>
</dbReference>
<dbReference type="Pfam" id="PF01553">
    <property type="entry name" value="Acyltransferase"/>
    <property type="match status" value="1"/>
</dbReference>
<dbReference type="EMBL" id="CP116967">
    <property type="protein sequence ID" value="WNM57893.1"/>
    <property type="molecule type" value="Genomic_DNA"/>
</dbReference>
<dbReference type="KEGG" id="nall:PP769_18265"/>
<dbReference type="AlphaFoldDB" id="A0AA96G9Z1"/>
<evidence type="ECO:0000313" key="2">
    <source>
        <dbReference type="EMBL" id="WNM57893.1"/>
    </source>
</evidence>
<protein>
    <submittedName>
        <fullName evidence="2">Lysophospholipid acyltransferase family protein</fullName>
    </submittedName>
</protein>
<proteinExistence type="predicted"/>
<dbReference type="SMART" id="SM00563">
    <property type="entry name" value="PlsC"/>
    <property type="match status" value="1"/>
</dbReference>
<reference evidence="2 3" key="1">
    <citation type="submission" date="2023-01" db="EMBL/GenBank/DDBJ databases">
        <title>Cultivation and genomic characterization of new, ubiquitous marine nitrite-oxidizing bacteria from the Nitrospirales.</title>
        <authorList>
            <person name="Mueller A.J."/>
            <person name="Daebeler A."/>
            <person name="Herbold C.W."/>
            <person name="Kirkegaard R.H."/>
            <person name="Daims H."/>
        </authorList>
    </citation>
    <scope>NUCLEOTIDE SEQUENCE [LARGE SCALE GENOMIC DNA]</scope>
    <source>
        <strain evidence="2 3">VA</strain>
    </source>
</reference>
<gene>
    <name evidence="2" type="ORF">PP769_18265</name>
</gene>